<accession>A0A7V8NW04</accession>
<feature type="chain" id="PRO_5030775269" evidence="1">
    <location>
        <begin position="26"/>
        <end position="364"/>
    </location>
</feature>
<organism evidence="2 3">
    <name type="scientific">Candidatus Acidiferrum panamense</name>
    <dbReference type="NCBI Taxonomy" id="2741543"/>
    <lineage>
        <taxon>Bacteria</taxon>
        <taxon>Pseudomonadati</taxon>
        <taxon>Acidobacteriota</taxon>
        <taxon>Terriglobia</taxon>
        <taxon>Candidatus Acidiferrales</taxon>
        <taxon>Candidatus Acidiferrum</taxon>
    </lineage>
</organism>
<evidence type="ECO:0000313" key="3">
    <source>
        <dbReference type="Proteomes" id="UP000567293"/>
    </source>
</evidence>
<sequence length="364" mass="39347">MNARNLTFAAVLAVTFPLASGVAVAQSKTSEGVVTASYKSPHYKAPRTPGGQPDLEGVWANNNATPLQRPKALEGKEFLSDQELTAIKRAADDLFKDGKSDAAFGDAVFLAALANAQGKMKGYVTADGRVGDYSSVWTVNRDWTNRTSLIIDPPDGKLPALTARAQELAKRPSYVENDTAFGQGPGRRPDGPEDLGLSVRCITFGSPRIGAGYNSYMQIVQSAKTVLVLQENIHDARIIPLDGSPHPPANVKLWNGDSRGHWEGDTLIVDTTNYRAGVLMDNSEQLHVIERFQRTAPDYVTWNVTFEDPGTWVKPWTVEIPLRHTDDALIEYACHEGNYGMQGILAGARAADAAEAGRTGPGSK</sequence>
<gene>
    <name evidence="2" type="ORF">HRJ53_26140</name>
</gene>
<feature type="signal peptide" evidence="1">
    <location>
        <begin position="1"/>
        <end position="25"/>
    </location>
</feature>
<dbReference type="AlphaFoldDB" id="A0A7V8NW04"/>
<comment type="caution">
    <text evidence="2">The sequence shown here is derived from an EMBL/GenBank/DDBJ whole genome shotgun (WGS) entry which is preliminary data.</text>
</comment>
<reference evidence="2" key="1">
    <citation type="submission" date="2020-06" db="EMBL/GenBank/DDBJ databases">
        <title>Legume-microbial interactions unlock mineral nutrients during tropical forest succession.</title>
        <authorList>
            <person name="Epihov D.Z."/>
        </authorList>
    </citation>
    <scope>NUCLEOTIDE SEQUENCE [LARGE SCALE GENOMIC DNA]</scope>
    <source>
        <strain evidence="2">Pan2503</strain>
    </source>
</reference>
<evidence type="ECO:0000313" key="2">
    <source>
        <dbReference type="EMBL" id="MBA0088481.1"/>
    </source>
</evidence>
<dbReference type="EMBL" id="JACDQQ010002516">
    <property type="protein sequence ID" value="MBA0088481.1"/>
    <property type="molecule type" value="Genomic_DNA"/>
</dbReference>
<name>A0A7V8NW04_9BACT</name>
<keyword evidence="3" id="KW-1185">Reference proteome</keyword>
<protein>
    <submittedName>
        <fullName evidence="2">Uncharacterized protein</fullName>
    </submittedName>
</protein>
<keyword evidence="1" id="KW-0732">Signal</keyword>
<dbReference type="Proteomes" id="UP000567293">
    <property type="component" value="Unassembled WGS sequence"/>
</dbReference>
<proteinExistence type="predicted"/>
<evidence type="ECO:0000256" key="1">
    <source>
        <dbReference type="SAM" id="SignalP"/>
    </source>
</evidence>